<dbReference type="EMBL" id="CATNWA010015884">
    <property type="protein sequence ID" value="CAI9587772.1"/>
    <property type="molecule type" value="Genomic_DNA"/>
</dbReference>
<protein>
    <submittedName>
        <fullName evidence="1">Uncharacterized protein</fullName>
    </submittedName>
</protein>
<proteinExistence type="predicted"/>
<name>A0ABN9ESR4_9NEOB</name>
<comment type="caution">
    <text evidence="1">The sequence shown here is derived from an EMBL/GenBank/DDBJ whole genome shotgun (WGS) entry which is preliminary data.</text>
</comment>
<keyword evidence="2" id="KW-1185">Reference proteome</keyword>
<evidence type="ECO:0000313" key="2">
    <source>
        <dbReference type="Proteomes" id="UP001162483"/>
    </source>
</evidence>
<organism evidence="1 2">
    <name type="scientific">Staurois parvus</name>
    <dbReference type="NCBI Taxonomy" id="386267"/>
    <lineage>
        <taxon>Eukaryota</taxon>
        <taxon>Metazoa</taxon>
        <taxon>Chordata</taxon>
        <taxon>Craniata</taxon>
        <taxon>Vertebrata</taxon>
        <taxon>Euteleostomi</taxon>
        <taxon>Amphibia</taxon>
        <taxon>Batrachia</taxon>
        <taxon>Anura</taxon>
        <taxon>Neobatrachia</taxon>
        <taxon>Ranoidea</taxon>
        <taxon>Ranidae</taxon>
        <taxon>Staurois</taxon>
    </lineage>
</organism>
<feature type="non-terminal residue" evidence="1">
    <location>
        <position position="87"/>
    </location>
</feature>
<gene>
    <name evidence="1" type="ORF">SPARVUS_LOCUS10622180</name>
</gene>
<evidence type="ECO:0000313" key="1">
    <source>
        <dbReference type="EMBL" id="CAI9587772.1"/>
    </source>
</evidence>
<sequence>MKIMCNGIRFTMSAVEGTYFRRWTETAHILQETVRDCKHTTGDGKRLQTYYRRWTETADILQEMVRDCKHTTGNGQRLQRYYRRWSE</sequence>
<reference evidence="1" key="1">
    <citation type="submission" date="2023-05" db="EMBL/GenBank/DDBJ databases">
        <authorList>
            <person name="Stuckert A."/>
        </authorList>
    </citation>
    <scope>NUCLEOTIDE SEQUENCE</scope>
</reference>
<accession>A0ABN9ESR4</accession>
<dbReference type="Proteomes" id="UP001162483">
    <property type="component" value="Unassembled WGS sequence"/>
</dbReference>